<dbReference type="Pfam" id="PF14054">
    <property type="entry name" value="DUF4249"/>
    <property type="match status" value="1"/>
</dbReference>
<accession>A0A1W2H3L3</accession>
<dbReference type="Proteomes" id="UP000192333">
    <property type="component" value="Chromosome I"/>
</dbReference>
<sequence length="384" mass="44385">MKRRYSQIIVLFLFFTALSSCRDPFEPEVSFQDSNLLVIEGYIETASNESIIRLSRTNPINSQDPIRVETGAYITLLSETGESWSFFEKEPGTYSLTGSFNTAISYRLQITLRGNEAYISDPIFPLESPEITEIGFNRNEDGVQLFVSARGNENAVYFIWDYEETWIFRAAFPSSFIFNPQTKQIDLRRPDQNIHLCWNENKVNRIVLENSSRFSDYLVNERELVFIPNLSEKLMQRYSINVRQRVLSKEAFDFWEIMRKNTEDIGGIFSPLPSLIKGNISPVDPKDPAAIGFVSMGKSSEKRHYINVDELRPWPVFIEDYARCEIFRDTIPPSDYELEFSSPNRLPVVQVNNDLIILGFQAAETRCADCTLRGTTVRPDFWED</sequence>
<feature type="chain" id="PRO_5013071609" description="DUF4249 domain-containing protein" evidence="1">
    <location>
        <begin position="23"/>
        <end position="384"/>
    </location>
</feature>
<protein>
    <recommendedName>
        <fullName evidence="4">DUF4249 domain-containing protein</fullName>
    </recommendedName>
</protein>
<dbReference type="RefSeq" id="WP_084120404.1">
    <property type="nucleotide sequence ID" value="NZ_LT838813.1"/>
</dbReference>
<evidence type="ECO:0000313" key="3">
    <source>
        <dbReference type="Proteomes" id="UP000192333"/>
    </source>
</evidence>
<dbReference type="PROSITE" id="PS51257">
    <property type="entry name" value="PROKAR_LIPOPROTEIN"/>
    <property type="match status" value="1"/>
</dbReference>
<dbReference type="OrthoDB" id="1062680at2"/>
<feature type="signal peptide" evidence="1">
    <location>
        <begin position="1"/>
        <end position="22"/>
    </location>
</feature>
<evidence type="ECO:0000256" key="1">
    <source>
        <dbReference type="SAM" id="SignalP"/>
    </source>
</evidence>
<keyword evidence="1" id="KW-0732">Signal</keyword>
<dbReference type="AlphaFoldDB" id="A0A1W2H3L3"/>
<reference evidence="3" key="1">
    <citation type="submission" date="2017-04" db="EMBL/GenBank/DDBJ databases">
        <authorList>
            <person name="Varghese N."/>
            <person name="Submissions S."/>
        </authorList>
    </citation>
    <scope>NUCLEOTIDE SEQUENCE [LARGE SCALE GENOMIC DNA]</scope>
    <source>
        <strain evidence="3">DSM 16537</strain>
    </source>
</reference>
<dbReference type="InterPro" id="IPR025345">
    <property type="entry name" value="DUF4249"/>
</dbReference>
<keyword evidence="3" id="KW-1185">Reference proteome</keyword>
<name>A0A1W2H3L3_9BACT</name>
<evidence type="ECO:0008006" key="4">
    <source>
        <dbReference type="Google" id="ProtNLM"/>
    </source>
</evidence>
<organism evidence="2 3">
    <name type="scientific">Aquiflexum balticum DSM 16537</name>
    <dbReference type="NCBI Taxonomy" id="758820"/>
    <lineage>
        <taxon>Bacteria</taxon>
        <taxon>Pseudomonadati</taxon>
        <taxon>Bacteroidota</taxon>
        <taxon>Cytophagia</taxon>
        <taxon>Cytophagales</taxon>
        <taxon>Cyclobacteriaceae</taxon>
        <taxon>Aquiflexum</taxon>
    </lineage>
</organism>
<gene>
    <name evidence="2" type="ORF">SAMN00777080_2118</name>
</gene>
<proteinExistence type="predicted"/>
<dbReference type="EMBL" id="LT838813">
    <property type="protein sequence ID" value="SMD43525.1"/>
    <property type="molecule type" value="Genomic_DNA"/>
</dbReference>
<dbReference type="STRING" id="758820.SAMN00777080_2118"/>
<evidence type="ECO:0000313" key="2">
    <source>
        <dbReference type="EMBL" id="SMD43525.1"/>
    </source>
</evidence>